<dbReference type="AlphaFoldDB" id="A0A9D4E524"/>
<comment type="caution">
    <text evidence="1">The sequence shown here is derived from an EMBL/GenBank/DDBJ whole genome shotgun (WGS) entry which is preliminary data.</text>
</comment>
<name>A0A9D4E524_DREPO</name>
<proteinExistence type="predicted"/>
<dbReference type="Proteomes" id="UP000828390">
    <property type="component" value="Unassembled WGS sequence"/>
</dbReference>
<reference evidence="1" key="1">
    <citation type="journal article" date="2019" name="bioRxiv">
        <title>The Genome of the Zebra Mussel, Dreissena polymorpha: A Resource for Invasive Species Research.</title>
        <authorList>
            <person name="McCartney M.A."/>
            <person name="Auch B."/>
            <person name="Kono T."/>
            <person name="Mallez S."/>
            <person name="Zhang Y."/>
            <person name="Obille A."/>
            <person name="Becker A."/>
            <person name="Abrahante J.E."/>
            <person name="Garbe J."/>
            <person name="Badalamenti J.P."/>
            <person name="Herman A."/>
            <person name="Mangelson H."/>
            <person name="Liachko I."/>
            <person name="Sullivan S."/>
            <person name="Sone E.D."/>
            <person name="Koren S."/>
            <person name="Silverstein K.A.T."/>
            <person name="Beckman K.B."/>
            <person name="Gohl D.M."/>
        </authorList>
    </citation>
    <scope>NUCLEOTIDE SEQUENCE</scope>
    <source>
        <strain evidence="1">Duluth1</strain>
        <tissue evidence="1">Whole animal</tissue>
    </source>
</reference>
<protein>
    <submittedName>
        <fullName evidence="1">Uncharacterized protein</fullName>
    </submittedName>
</protein>
<evidence type="ECO:0000313" key="2">
    <source>
        <dbReference type="Proteomes" id="UP000828390"/>
    </source>
</evidence>
<reference evidence="1" key="2">
    <citation type="submission" date="2020-11" db="EMBL/GenBank/DDBJ databases">
        <authorList>
            <person name="McCartney M.A."/>
            <person name="Auch B."/>
            <person name="Kono T."/>
            <person name="Mallez S."/>
            <person name="Becker A."/>
            <person name="Gohl D.M."/>
            <person name="Silverstein K.A.T."/>
            <person name="Koren S."/>
            <person name="Bechman K.B."/>
            <person name="Herman A."/>
            <person name="Abrahante J.E."/>
            <person name="Garbe J."/>
        </authorList>
    </citation>
    <scope>NUCLEOTIDE SEQUENCE</scope>
    <source>
        <strain evidence="1">Duluth1</strain>
        <tissue evidence="1">Whole animal</tissue>
    </source>
</reference>
<gene>
    <name evidence="1" type="ORF">DPMN_174250</name>
</gene>
<keyword evidence="2" id="KW-1185">Reference proteome</keyword>
<organism evidence="1 2">
    <name type="scientific">Dreissena polymorpha</name>
    <name type="common">Zebra mussel</name>
    <name type="synonym">Mytilus polymorpha</name>
    <dbReference type="NCBI Taxonomy" id="45954"/>
    <lineage>
        <taxon>Eukaryota</taxon>
        <taxon>Metazoa</taxon>
        <taxon>Spiralia</taxon>
        <taxon>Lophotrochozoa</taxon>
        <taxon>Mollusca</taxon>
        <taxon>Bivalvia</taxon>
        <taxon>Autobranchia</taxon>
        <taxon>Heteroconchia</taxon>
        <taxon>Euheterodonta</taxon>
        <taxon>Imparidentia</taxon>
        <taxon>Neoheterodontei</taxon>
        <taxon>Myida</taxon>
        <taxon>Dreissenoidea</taxon>
        <taxon>Dreissenidae</taxon>
        <taxon>Dreissena</taxon>
    </lineage>
</organism>
<dbReference type="EMBL" id="JAIWYP010000009">
    <property type="protein sequence ID" value="KAH3772903.1"/>
    <property type="molecule type" value="Genomic_DNA"/>
</dbReference>
<sequence length="68" mass="7543">MGLMPYATSMAPYQPAHTHVYCWSGATLSTHETMEPFVTEGGQGSCLSDDPAMQAGLELTRDREYRIF</sequence>
<accession>A0A9D4E524</accession>
<evidence type="ECO:0000313" key="1">
    <source>
        <dbReference type="EMBL" id="KAH3772903.1"/>
    </source>
</evidence>